<organism evidence="6 7">
    <name type="scientific">Sphingomonas melonis</name>
    <dbReference type="NCBI Taxonomy" id="152682"/>
    <lineage>
        <taxon>Bacteria</taxon>
        <taxon>Pseudomonadati</taxon>
        <taxon>Pseudomonadota</taxon>
        <taxon>Alphaproteobacteria</taxon>
        <taxon>Sphingomonadales</taxon>
        <taxon>Sphingomonadaceae</taxon>
        <taxon>Sphingomonas</taxon>
    </lineage>
</organism>
<dbReference type="InterPro" id="IPR001431">
    <property type="entry name" value="Pept_M16_Zn_BS"/>
</dbReference>
<dbReference type="InterPro" id="IPR011765">
    <property type="entry name" value="Pept_M16_N"/>
</dbReference>
<feature type="domain" description="Peptidase M16 N-terminal" evidence="5">
    <location>
        <begin position="80"/>
        <end position="216"/>
    </location>
</feature>
<evidence type="ECO:0000313" key="7">
    <source>
        <dbReference type="Proteomes" id="UP000033203"/>
    </source>
</evidence>
<accession>A0A0D1MLL8</accession>
<dbReference type="InterPro" id="IPR011249">
    <property type="entry name" value="Metalloenz_LuxS/M16"/>
</dbReference>
<protein>
    <submittedName>
        <fullName evidence="6">Peptidase M16</fullName>
    </submittedName>
</protein>
<comment type="caution">
    <text evidence="6">The sequence shown here is derived from an EMBL/GenBank/DDBJ whole genome shotgun (WGS) entry which is preliminary data.</text>
</comment>
<dbReference type="Pfam" id="PF00675">
    <property type="entry name" value="Peptidase_M16"/>
    <property type="match status" value="1"/>
</dbReference>
<dbReference type="PANTHER" id="PTHR11851">
    <property type="entry name" value="METALLOPROTEASE"/>
    <property type="match status" value="1"/>
</dbReference>
<dbReference type="PROSITE" id="PS00143">
    <property type="entry name" value="INSULINASE"/>
    <property type="match status" value="1"/>
</dbReference>
<comment type="cofactor">
    <cofactor evidence="1">
        <name>Zn(2+)</name>
        <dbReference type="ChEBI" id="CHEBI:29105"/>
    </cofactor>
</comment>
<dbReference type="PANTHER" id="PTHR11851:SF49">
    <property type="entry name" value="MITOCHONDRIAL-PROCESSING PEPTIDASE SUBUNIT ALPHA"/>
    <property type="match status" value="1"/>
</dbReference>
<dbReference type="Gene3D" id="3.30.830.10">
    <property type="entry name" value="Metalloenzyme, LuxS/M16 peptidase-like"/>
    <property type="match status" value="1"/>
</dbReference>
<dbReference type="Proteomes" id="UP000033203">
    <property type="component" value="Unassembled WGS sequence"/>
</dbReference>
<dbReference type="GO" id="GO:0004222">
    <property type="term" value="F:metalloendopeptidase activity"/>
    <property type="evidence" value="ECO:0007669"/>
    <property type="project" value="InterPro"/>
</dbReference>
<feature type="signal peptide" evidence="4">
    <location>
        <begin position="1"/>
        <end position="22"/>
    </location>
</feature>
<keyword evidence="3" id="KW-0645">Protease</keyword>
<reference evidence="6 7" key="1">
    <citation type="submission" date="2015-01" db="EMBL/GenBank/DDBJ databases">
        <title>Genome of Sphingomonas taxi strain 30a.</title>
        <authorList>
            <person name="Eevers N."/>
            <person name="Van Hamme J."/>
            <person name="Bottos E."/>
            <person name="Weyens N."/>
            <person name="Vangronsveld J."/>
        </authorList>
    </citation>
    <scope>NUCLEOTIDE SEQUENCE [LARGE SCALE GENOMIC DNA]</scope>
    <source>
        <strain evidence="6 7">30a</strain>
    </source>
</reference>
<dbReference type="SUPFAM" id="SSF63411">
    <property type="entry name" value="LuxS/MPP-like metallohydrolase"/>
    <property type="match status" value="1"/>
</dbReference>
<evidence type="ECO:0000256" key="2">
    <source>
        <dbReference type="ARBA" id="ARBA00007261"/>
    </source>
</evidence>
<evidence type="ECO:0000256" key="1">
    <source>
        <dbReference type="ARBA" id="ARBA00001947"/>
    </source>
</evidence>
<gene>
    <name evidence="6" type="ORF">SR41_08055</name>
</gene>
<evidence type="ECO:0000256" key="4">
    <source>
        <dbReference type="SAM" id="SignalP"/>
    </source>
</evidence>
<comment type="similarity">
    <text evidence="2">Belongs to the peptidase M16 family.</text>
</comment>
<keyword evidence="4" id="KW-0732">Signal</keyword>
<name>A0A0D1MLL8_9SPHN</name>
<dbReference type="GO" id="GO:0046872">
    <property type="term" value="F:metal ion binding"/>
    <property type="evidence" value="ECO:0007669"/>
    <property type="project" value="InterPro"/>
</dbReference>
<dbReference type="AlphaFoldDB" id="A0A0D1MLL8"/>
<sequence>MAYLSRAFAPVLVLALATSGIAQVKAPRSAVAAQATPAVKVDPTAWLYKGSDLPHDPAWVFGTLPNGLRYAVRKNGVPPGQVSIRVRIDAGSLNEKDSERGYAHFIEHLSFRGSEYVPDGEAKRVWQRFGATFGSDSNASTTPTQTLYKLDLPSATEQTVDESLKILSGMMEQPTLTDAAVSAERPIVLAERREQPGPQVKLQEAMSKLFFAGQPLAERSPIGTLQTLEAANGASV</sequence>
<feature type="non-terminal residue" evidence="6">
    <location>
        <position position="236"/>
    </location>
</feature>
<evidence type="ECO:0000256" key="3">
    <source>
        <dbReference type="ARBA" id="ARBA00023049"/>
    </source>
</evidence>
<keyword evidence="3" id="KW-0378">Hydrolase</keyword>
<keyword evidence="3" id="KW-0482">Metalloprotease</keyword>
<feature type="chain" id="PRO_5002233742" evidence="4">
    <location>
        <begin position="23"/>
        <end position="236"/>
    </location>
</feature>
<dbReference type="EMBL" id="JXTP01000031">
    <property type="protein sequence ID" value="KIU28386.1"/>
    <property type="molecule type" value="Genomic_DNA"/>
</dbReference>
<dbReference type="InterPro" id="IPR050361">
    <property type="entry name" value="MPP/UQCRC_Complex"/>
</dbReference>
<evidence type="ECO:0000259" key="5">
    <source>
        <dbReference type="Pfam" id="PF00675"/>
    </source>
</evidence>
<evidence type="ECO:0000313" key="6">
    <source>
        <dbReference type="EMBL" id="KIU28386.1"/>
    </source>
</evidence>
<proteinExistence type="inferred from homology"/>
<dbReference type="GO" id="GO:0006508">
    <property type="term" value="P:proteolysis"/>
    <property type="evidence" value="ECO:0007669"/>
    <property type="project" value="InterPro"/>
</dbReference>